<protein>
    <recommendedName>
        <fullName evidence="4">CCHC-type domain-containing protein</fullName>
    </recommendedName>
</protein>
<feature type="compositionally biased region" description="Low complexity" evidence="1">
    <location>
        <begin position="1"/>
        <end position="25"/>
    </location>
</feature>
<evidence type="ECO:0000313" key="2">
    <source>
        <dbReference type="EMBL" id="KAJ5212861.1"/>
    </source>
</evidence>
<feature type="region of interest" description="Disordered" evidence="1">
    <location>
        <begin position="301"/>
        <end position="463"/>
    </location>
</feature>
<feature type="compositionally biased region" description="Polar residues" evidence="1">
    <location>
        <begin position="419"/>
        <end position="434"/>
    </location>
</feature>
<dbReference type="OrthoDB" id="4509841at2759"/>
<feature type="compositionally biased region" description="Polar residues" evidence="1">
    <location>
        <begin position="366"/>
        <end position="376"/>
    </location>
</feature>
<keyword evidence="3" id="KW-1185">Reference proteome</keyword>
<dbReference type="AlphaFoldDB" id="A0A9W9N457"/>
<evidence type="ECO:0008006" key="4">
    <source>
        <dbReference type="Google" id="ProtNLM"/>
    </source>
</evidence>
<dbReference type="Proteomes" id="UP001150942">
    <property type="component" value="Unassembled WGS sequence"/>
</dbReference>
<dbReference type="EMBL" id="JAPQKQ010000001">
    <property type="protein sequence ID" value="KAJ5212861.1"/>
    <property type="molecule type" value="Genomic_DNA"/>
</dbReference>
<evidence type="ECO:0000313" key="3">
    <source>
        <dbReference type="Proteomes" id="UP001150942"/>
    </source>
</evidence>
<feature type="region of interest" description="Disordered" evidence="1">
    <location>
        <begin position="1"/>
        <end position="26"/>
    </location>
</feature>
<reference evidence="2" key="1">
    <citation type="submission" date="2022-11" db="EMBL/GenBank/DDBJ databases">
        <authorList>
            <person name="Petersen C."/>
        </authorList>
    </citation>
    <scope>NUCLEOTIDE SEQUENCE</scope>
    <source>
        <strain evidence="2">IBT 20477</strain>
    </source>
</reference>
<reference evidence="2" key="2">
    <citation type="journal article" date="2023" name="IMA Fungus">
        <title>Comparative genomic study of the Penicillium genus elucidates a diverse pangenome and 15 lateral gene transfer events.</title>
        <authorList>
            <person name="Petersen C."/>
            <person name="Sorensen T."/>
            <person name="Nielsen M.R."/>
            <person name="Sondergaard T.E."/>
            <person name="Sorensen J.L."/>
            <person name="Fitzpatrick D.A."/>
            <person name="Frisvad J.C."/>
            <person name="Nielsen K.L."/>
        </authorList>
    </citation>
    <scope>NUCLEOTIDE SEQUENCE</scope>
    <source>
        <strain evidence="2">IBT 20477</strain>
    </source>
</reference>
<name>A0A9W9N457_9EURO</name>
<accession>A0A9W9N457</accession>
<evidence type="ECO:0000256" key="1">
    <source>
        <dbReference type="SAM" id="MobiDB-lite"/>
    </source>
</evidence>
<feature type="compositionally biased region" description="Polar residues" evidence="1">
    <location>
        <begin position="305"/>
        <end position="318"/>
    </location>
</feature>
<sequence>MGQVLVPPSLPRSSSNGSSSVGVSPAELREDREVIVKIRDSDTRETLRRRTPREIVEQAERTREQAARKKSSAPLGGGCYFVAAKVLPSGDVKMTVNSASGAELLRKHADGWLKSFGPAAYVRKPTWGVVARGVDTNTMQLTPESMESVAKELVRQNSHSWGDSDREVEILHLGWLIKPGKRLVANQAITQGTLWHHQIHQTTRFCREGRSKLCLKCQKPGHVHSQCLNDYQCGHCAKGHPTWECSSKHSDAVEIKCANCGGAHRPTSDSCEVRTAAKEQAKLALANSPLYHRVPLHFRKRETVKSSATTSQSQQGLETSIHAPQQRVARRTVTVSYPTGDATPQPQPTEAAKAAPRNRIPIPASSEIQRLYTSAGTEKATRQVTRRKEPGPAMRTRSRTSEDDDLPAISEELAESAIVASQSARSLRSQNQAPAQFMTDPEKQLQLHKRRRITAPADIMEED</sequence>
<gene>
    <name evidence="2" type="ORF">N7449_000030</name>
</gene>
<proteinExistence type="predicted"/>
<comment type="caution">
    <text evidence="2">The sequence shown here is derived from an EMBL/GenBank/DDBJ whole genome shotgun (WGS) entry which is preliminary data.</text>
</comment>
<organism evidence="2 3">
    <name type="scientific">Penicillium cf. viridicatum</name>
    <dbReference type="NCBI Taxonomy" id="2972119"/>
    <lineage>
        <taxon>Eukaryota</taxon>
        <taxon>Fungi</taxon>
        <taxon>Dikarya</taxon>
        <taxon>Ascomycota</taxon>
        <taxon>Pezizomycotina</taxon>
        <taxon>Eurotiomycetes</taxon>
        <taxon>Eurotiomycetidae</taxon>
        <taxon>Eurotiales</taxon>
        <taxon>Aspergillaceae</taxon>
        <taxon>Penicillium</taxon>
    </lineage>
</organism>